<protein>
    <recommendedName>
        <fullName evidence="3 7">Mannitol-1-phosphate 5-dehydrogenase</fullName>
        <ecNumber evidence="2 7">1.1.1.17</ecNumber>
    </recommendedName>
</protein>
<dbReference type="GO" id="GO:0005829">
    <property type="term" value="C:cytosol"/>
    <property type="evidence" value="ECO:0007669"/>
    <property type="project" value="TreeGrafter"/>
</dbReference>
<dbReference type="Gene3D" id="3.40.50.720">
    <property type="entry name" value="NAD(P)-binding Rossmann-like Domain"/>
    <property type="match status" value="1"/>
</dbReference>
<evidence type="ECO:0000313" key="10">
    <source>
        <dbReference type="EMBL" id="MBL4933828.1"/>
    </source>
</evidence>
<feature type="domain" description="Mannitol dehydrogenase N-terminal" evidence="8">
    <location>
        <begin position="1"/>
        <end position="191"/>
    </location>
</feature>
<dbReference type="SUPFAM" id="SSF51735">
    <property type="entry name" value="NAD(P)-binding Rossmann-fold domains"/>
    <property type="match status" value="1"/>
</dbReference>
<dbReference type="NCBIfam" id="NF002652">
    <property type="entry name" value="PRK02318.2-5"/>
    <property type="match status" value="1"/>
</dbReference>
<evidence type="ECO:0000256" key="1">
    <source>
        <dbReference type="ARBA" id="ARBA00006541"/>
    </source>
</evidence>
<comment type="catalytic activity">
    <reaction evidence="6 7">
        <text>D-mannitol 1-phosphate + NAD(+) = beta-D-fructose 6-phosphate + NADH + H(+)</text>
        <dbReference type="Rhea" id="RHEA:19661"/>
        <dbReference type="ChEBI" id="CHEBI:15378"/>
        <dbReference type="ChEBI" id="CHEBI:57540"/>
        <dbReference type="ChEBI" id="CHEBI:57634"/>
        <dbReference type="ChEBI" id="CHEBI:57945"/>
        <dbReference type="ChEBI" id="CHEBI:61381"/>
        <dbReference type="EC" id="1.1.1.17"/>
    </reaction>
</comment>
<dbReference type="InterPro" id="IPR000669">
    <property type="entry name" value="Mannitol_DH"/>
</dbReference>
<evidence type="ECO:0000256" key="3">
    <source>
        <dbReference type="ARBA" id="ARBA00016219"/>
    </source>
</evidence>
<evidence type="ECO:0000313" key="11">
    <source>
        <dbReference type="Proteomes" id="UP000623681"/>
    </source>
</evidence>
<sequence>MKAVHFGAGNIGRGFIGYLLSKSGYEVTFVDISDFLVNAINEYKKYTVITLSTSENKEKIEGVKAVHLHEMAGLEAVVKEADLITTSIGANNLKSTGGLLKTLLEKRFETNKKELDIIACENALMATDILKDGILEGASDELKANLDKYVGFPNSAVDRIVPNVDIEKELPIDVAVEDFYEWDIEKNKVKVNGNVNGAEYVDNLGPYLERKLFLLNGAHATTAYLGDLKGYKYIHEAIQDEAIKNVIVGFHAEAVKALSEKHKIDIEALTAYSKKLIGRFENTYLKDEVFRVGRDPIRKLSGNDRLITPLRLCYELNIERENILTGIAAGLLFDYAEDEKSQEVQSNIKANGIKKAVADITSLDIDSPLVDAIVSKYEEVKTSFTK</sequence>
<keyword evidence="11" id="KW-1185">Reference proteome</keyword>
<evidence type="ECO:0000256" key="2">
    <source>
        <dbReference type="ARBA" id="ARBA00012939"/>
    </source>
</evidence>
<evidence type="ECO:0000256" key="6">
    <source>
        <dbReference type="ARBA" id="ARBA00048615"/>
    </source>
</evidence>
<dbReference type="EMBL" id="JAESWA010000028">
    <property type="protein sequence ID" value="MBL4933828.1"/>
    <property type="molecule type" value="Genomic_DNA"/>
</dbReference>
<dbReference type="EC" id="1.1.1.17" evidence="2 7"/>
<feature type="domain" description="Mannitol dehydrogenase C-terminal" evidence="9">
    <location>
        <begin position="203"/>
        <end position="380"/>
    </location>
</feature>
<feature type="binding site" evidence="7">
    <location>
        <begin position="3"/>
        <end position="14"/>
    </location>
    <ligand>
        <name>NAD(+)</name>
        <dbReference type="ChEBI" id="CHEBI:57540"/>
    </ligand>
</feature>
<evidence type="ECO:0000259" key="8">
    <source>
        <dbReference type="Pfam" id="PF01232"/>
    </source>
</evidence>
<dbReference type="PANTHER" id="PTHR30524:SF0">
    <property type="entry name" value="ALTRONATE OXIDOREDUCTASE-RELATED"/>
    <property type="match status" value="1"/>
</dbReference>
<name>A0A937FJZ2_9CLOT</name>
<dbReference type="InterPro" id="IPR023028">
    <property type="entry name" value="Mannitol_1_phos_5_DH"/>
</dbReference>
<evidence type="ECO:0000259" key="9">
    <source>
        <dbReference type="Pfam" id="PF08125"/>
    </source>
</evidence>
<evidence type="ECO:0000256" key="5">
    <source>
        <dbReference type="ARBA" id="ARBA00023027"/>
    </source>
</evidence>
<keyword evidence="5 7" id="KW-0520">NAD</keyword>
<dbReference type="PANTHER" id="PTHR30524">
    <property type="entry name" value="MANNITOL-1-PHOSPHATE 5-DEHYDROGENASE"/>
    <property type="match status" value="1"/>
</dbReference>
<keyword evidence="4 7" id="KW-0560">Oxidoreductase</keyword>
<dbReference type="InterPro" id="IPR013328">
    <property type="entry name" value="6PGD_dom2"/>
</dbReference>
<comment type="similarity">
    <text evidence="1 7">Belongs to the mannitol dehydrogenase family.</text>
</comment>
<dbReference type="InterPro" id="IPR023027">
    <property type="entry name" value="Mannitol_DH_CS"/>
</dbReference>
<reference evidence="10" key="1">
    <citation type="submission" date="2021-01" db="EMBL/GenBank/DDBJ databases">
        <title>Genome public.</title>
        <authorList>
            <person name="Liu C."/>
            <person name="Sun Q."/>
        </authorList>
    </citation>
    <scope>NUCLEOTIDE SEQUENCE</scope>
    <source>
        <strain evidence="10">YIM B02565</strain>
    </source>
</reference>
<dbReference type="InterPro" id="IPR013131">
    <property type="entry name" value="Mannitol_DH_N"/>
</dbReference>
<comment type="caution">
    <text evidence="10">The sequence shown here is derived from an EMBL/GenBank/DDBJ whole genome shotgun (WGS) entry which is preliminary data.</text>
</comment>
<evidence type="ECO:0000256" key="4">
    <source>
        <dbReference type="ARBA" id="ARBA00023002"/>
    </source>
</evidence>
<dbReference type="PROSITE" id="PS00974">
    <property type="entry name" value="MANNITOL_DHGENASE"/>
    <property type="match status" value="1"/>
</dbReference>
<proteinExistence type="inferred from homology"/>
<dbReference type="RefSeq" id="WP_202769292.1">
    <property type="nucleotide sequence ID" value="NZ_JAESWA010000028.1"/>
</dbReference>
<dbReference type="Pfam" id="PF01232">
    <property type="entry name" value="Mannitol_dh"/>
    <property type="match status" value="1"/>
</dbReference>
<dbReference type="InterPro" id="IPR008927">
    <property type="entry name" value="6-PGluconate_DH-like_C_sf"/>
</dbReference>
<dbReference type="GO" id="GO:0008926">
    <property type="term" value="F:mannitol-1-phosphate 5-dehydrogenase activity"/>
    <property type="evidence" value="ECO:0007669"/>
    <property type="project" value="UniProtKB-UniRule"/>
</dbReference>
<dbReference type="Proteomes" id="UP000623681">
    <property type="component" value="Unassembled WGS sequence"/>
</dbReference>
<dbReference type="HAMAP" id="MF_00196">
    <property type="entry name" value="Mannitol_dehydrog"/>
    <property type="match status" value="1"/>
</dbReference>
<dbReference type="InterPro" id="IPR013118">
    <property type="entry name" value="Mannitol_DH_C"/>
</dbReference>
<dbReference type="GO" id="GO:0019592">
    <property type="term" value="P:mannitol catabolic process"/>
    <property type="evidence" value="ECO:0007669"/>
    <property type="project" value="TreeGrafter"/>
</dbReference>
<gene>
    <name evidence="7" type="primary">mtlD</name>
    <name evidence="10" type="ORF">JK634_18755</name>
</gene>
<accession>A0A937FJZ2</accession>
<dbReference type="InterPro" id="IPR036291">
    <property type="entry name" value="NAD(P)-bd_dom_sf"/>
</dbReference>
<evidence type="ECO:0000256" key="7">
    <source>
        <dbReference type="HAMAP-Rule" id="MF_00196"/>
    </source>
</evidence>
<organism evidence="10 11">
    <name type="scientific">Clostridium paridis</name>
    <dbReference type="NCBI Taxonomy" id="2803863"/>
    <lineage>
        <taxon>Bacteria</taxon>
        <taxon>Bacillati</taxon>
        <taxon>Bacillota</taxon>
        <taxon>Clostridia</taxon>
        <taxon>Eubacteriales</taxon>
        <taxon>Clostridiaceae</taxon>
        <taxon>Clostridium</taxon>
    </lineage>
</organism>
<dbReference type="AlphaFoldDB" id="A0A937FJZ2"/>
<dbReference type="SUPFAM" id="SSF48179">
    <property type="entry name" value="6-phosphogluconate dehydrogenase C-terminal domain-like"/>
    <property type="match status" value="1"/>
</dbReference>
<dbReference type="Pfam" id="PF08125">
    <property type="entry name" value="Mannitol_dh_C"/>
    <property type="match status" value="1"/>
</dbReference>
<dbReference type="NCBIfam" id="NF002653">
    <property type="entry name" value="PRK02318.2-6"/>
    <property type="match status" value="1"/>
</dbReference>
<dbReference type="Gene3D" id="1.10.1040.10">
    <property type="entry name" value="N-(1-d-carboxylethyl)-l-norvaline Dehydrogenase, domain 2"/>
    <property type="match status" value="1"/>
</dbReference>
<dbReference type="PRINTS" id="PR00084">
    <property type="entry name" value="MTLDHDRGNASE"/>
</dbReference>